<feature type="domain" description="Peptidase A1" evidence="7">
    <location>
        <begin position="1"/>
        <end position="379"/>
    </location>
</feature>
<comment type="caution">
    <text evidence="8">The sequence shown here is derived from an EMBL/GenBank/DDBJ whole genome shotgun (WGS) entry which is preliminary data.</text>
</comment>
<dbReference type="PANTHER" id="PTHR47967">
    <property type="entry name" value="OS07G0603500 PROTEIN-RELATED"/>
    <property type="match status" value="1"/>
</dbReference>
<feature type="compositionally biased region" description="Low complexity" evidence="6">
    <location>
        <begin position="14"/>
        <end position="27"/>
    </location>
</feature>
<keyword evidence="4" id="KW-0378">Hydrolase</keyword>
<evidence type="ECO:0000256" key="2">
    <source>
        <dbReference type="ARBA" id="ARBA00022670"/>
    </source>
</evidence>
<dbReference type="SUPFAM" id="SSF50630">
    <property type="entry name" value="Acid proteases"/>
    <property type="match status" value="1"/>
</dbReference>
<dbReference type="InterPro" id="IPR032799">
    <property type="entry name" value="TAXi_C"/>
</dbReference>
<keyword evidence="9" id="KW-1185">Reference proteome</keyword>
<evidence type="ECO:0000256" key="4">
    <source>
        <dbReference type="ARBA" id="ARBA00022801"/>
    </source>
</evidence>
<comment type="similarity">
    <text evidence="1">Belongs to the peptidase A1 family.</text>
</comment>
<dbReference type="Pfam" id="PF14541">
    <property type="entry name" value="TAXi_C"/>
    <property type="match status" value="1"/>
</dbReference>
<name>A0A8X8XQS2_SALSN</name>
<evidence type="ECO:0000256" key="1">
    <source>
        <dbReference type="ARBA" id="ARBA00007447"/>
    </source>
</evidence>
<gene>
    <name evidence="8" type="ORF">SASPL_123694</name>
</gene>
<dbReference type="Gene3D" id="2.40.70.10">
    <property type="entry name" value="Acid Proteases"/>
    <property type="match status" value="2"/>
</dbReference>
<dbReference type="EMBL" id="PNBA02000008">
    <property type="protein sequence ID" value="KAG6416268.1"/>
    <property type="molecule type" value="Genomic_DNA"/>
</dbReference>
<dbReference type="GO" id="GO:0004190">
    <property type="term" value="F:aspartic-type endopeptidase activity"/>
    <property type="evidence" value="ECO:0007669"/>
    <property type="project" value="UniProtKB-KW"/>
</dbReference>
<dbReference type="GO" id="GO:0006508">
    <property type="term" value="P:proteolysis"/>
    <property type="evidence" value="ECO:0007669"/>
    <property type="project" value="UniProtKB-KW"/>
</dbReference>
<feature type="compositionally biased region" description="Pro residues" evidence="6">
    <location>
        <begin position="28"/>
        <end position="62"/>
    </location>
</feature>
<organism evidence="8">
    <name type="scientific">Salvia splendens</name>
    <name type="common">Scarlet sage</name>
    <dbReference type="NCBI Taxonomy" id="180675"/>
    <lineage>
        <taxon>Eukaryota</taxon>
        <taxon>Viridiplantae</taxon>
        <taxon>Streptophyta</taxon>
        <taxon>Embryophyta</taxon>
        <taxon>Tracheophyta</taxon>
        <taxon>Spermatophyta</taxon>
        <taxon>Magnoliopsida</taxon>
        <taxon>eudicotyledons</taxon>
        <taxon>Gunneridae</taxon>
        <taxon>Pentapetalae</taxon>
        <taxon>asterids</taxon>
        <taxon>lamiids</taxon>
        <taxon>Lamiales</taxon>
        <taxon>Lamiaceae</taxon>
        <taxon>Nepetoideae</taxon>
        <taxon>Mentheae</taxon>
        <taxon>Salviinae</taxon>
        <taxon>Salvia</taxon>
        <taxon>Salvia subgen. Calosphace</taxon>
        <taxon>core Calosphace</taxon>
    </lineage>
</organism>
<reference evidence="8" key="1">
    <citation type="submission" date="2018-01" db="EMBL/GenBank/DDBJ databases">
        <authorList>
            <person name="Mao J.F."/>
        </authorList>
    </citation>
    <scope>NUCLEOTIDE SEQUENCE</scope>
    <source>
        <strain evidence="8">Huo1</strain>
        <tissue evidence="8">Leaf</tissue>
    </source>
</reference>
<evidence type="ECO:0000256" key="6">
    <source>
        <dbReference type="SAM" id="MobiDB-lite"/>
    </source>
</evidence>
<evidence type="ECO:0000256" key="3">
    <source>
        <dbReference type="ARBA" id="ARBA00022750"/>
    </source>
</evidence>
<dbReference type="CDD" id="cd05476">
    <property type="entry name" value="pepsin_A_like_plant"/>
    <property type="match status" value="1"/>
</dbReference>
<dbReference type="PROSITE" id="PS51767">
    <property type="entry name" value="PEPTIDASE_A1"/>
    <property type="match status" value="1"/>
</dbReference>
<dbReference type="InterPro" id="IPR032861">
    <property type="entry name" value="TAXi_N"/>
</dbReference>
<keyword evidence="5" id="KW-0325">Glycoprotein</keyword>
<keyword evidence="3" id="KW-0064">Aspartyl protease</keyword>
<dbReference type="Proteomes" id="UP000298416">
    <property type="component" value="Unassembled WGS sequence"/>
</dbReference>
<dbReference type="InterPro" id="IPR021109">
    <property type="entry name" value="Peptidase_aspartic_dom_sf"/>
</dbReference>
<evidence type="ECO:0000256" key="5">
    <source>
        <dbReference type="ARBA" id="ARBA00023180"/>
    </source>
</evidence>
<proteinExistence type="inferred from homology"/>
<evidence type="ECO:0000259" key="7">
    <source>
        <dbReference type="PROSITE" id="PS51767"/>
    </source>
</evidence>
<reference evidence="8" key="2">
    <citation type="submission" date="2020-08" db="EMBL/GenBank/DDBJ databases">
        <title>Plant Genome Project.</title>
        <authorList>
            <person name="Zhang R.-G."/>
        </authorList>
    </citation>
    <scope>NUCLEOTIDE SEQUENCE</scope>
    <source>
        <strain evidence="8">Huo1</strain>
        <tissue evidence="8">Leaf</tissue>
    </source>
</reference>
<dbReference type="PANTHER" id="PTHR47967:SF26">
    <property type="entry name" value="PEPTIDASE A1 DOMAIN-CONTAINING PROTEIN"/>
    <property type="match status" value="1"/>
</dbReference>
<protein>
    <recommendedName>
        <fullName evidence="7">Peptidase A1 domain-containing protein</fullName>
    </recommendedName>
</protein>
<evidence type="ECO:0000313" key="8">
    <source>
        <dbReference type="EMBL" id="KAG6416268.1"/>
    </source>
</evidence>
<evidence type="ECO:0000313" key="9">
    <source>
        <dbReference type="Proteomes" id="UP000298416"/>
    </source>
</evidence>
<feature type="region of interest" description="Disordered" evidence="6">
    <location>
        <begin position="1"/>
        <end position="62"/>
    </location>
</feature>
<accession>A0A8X8XQS2</accession>
<dbReference type="GO" id="GO:0005576">
    <property type="term" value="C:extracellular region"/>
    <property type="evidence" value="ECO:0007669"/>
    <property type="project" value="TreeGrafter"/>
</dbReference>
<keyword evidence="2" id="KW-0645">Protease</keyword>
<dbReference type="Pfam" id="PF14543">
    <property type="entry name" value="TAXi_N"/>
    <property type="match status" value="1"/>
</dbReference>
<dbReference type="InterPro" id="IPR034161">
    <property type="entry name" value="Pepsin-like_plant"/>
</dbReference>
<dbReference type="AlphaFoldDB" id="A0A8X8XQS2"/>
<dbReference type="InterPro" id="IPR033121">
    <property type="entry name" value="PEPTIDASE_A1"/>
</dbReference>
<dbReference type="InterPro" id="IPR051708">
    <property type="entry name" value="Plant_Aspart_Prot_A1"/>
</dbReference>
<sequence length="391" mass="42566">MEEEWTPEATSFGSPAIPSTASSATANSPPPPSPSPPPSTSPLPPPSPAIPPSAPPPTTPSPPPHLCAIANCPLETIEIGDCRKFPCPSFYYAYGDGSLVASLYRDTLSSSPSFNLPNFTFGCAHSALAEPIGVAGFGRGRLSFPAQLARTSPEIANYFSYCLISHSFHADRVLKPSPLILGRHEKKKKKRLDSDSEDGETEQVMYSYTPMLYNPKHPYFYCIGLEAVSIGNVKIPAPESLRRVDRRGDGGMVVDSGTTFTMLPRGFYRAVVGEFGRGVRHRRARGVEERTGLSPCYYGESFADIPRVTWHFGRNATVEMPRENYFYEFVDGEAGKRVGCVMVMDGGEEGGGPAGLLGNYQQQGFEVVYDLEAKRLGFAKRKCASLWDSLS</sequence>